<dbReference type="GO" id="GO:0004673">
    <property type="term" value="F:protein histidine kinase activity"/>
    <property type="evidence" value="ECO:0007669"/>
    <property type="project" value="UniProtKB-EC"/>
</dbReference>
<dbReference type="EMBL" id="JBHTAB010000015">
    <property type="protein sequence ID" value="MFC7131392.1"/>
    <property type="molecule type" value="Genomic_DNA"/>
</dbReference>
<dbReference type="CDD" id="cd00130">
    <property type="entry name" value="PAS"/>
    <property type="match status" value="1"/>
</dbReference>
<evidence type="ECO:0000256" key="5">
    <source>
        <dbReference type="ARBA" id="ARBA00022777"/>
    </source>
</evidence>
<evidence type="ECO:0000313" key="11">
    <source>
        <dbReference type="Proteomes" id="UP001596460"/>
    </source>
</evidence>
<evidence type="ECO:0000256" key="1">
    <source>
        <dbReference type="ARBA" id="ARBA00000085"/>
    </source>
</evidence>
<dbReference type="SUPFAM" id="SSF52172">
    <property type="entry name" value="CheY-like"/>
    <property type="match status" value="1"/>
</dbReference>
<comment type="caution">
    <text evidence="6">Lacks conserved residue(s) required for the propagation of feature annotation.</text>
</comment>
<dbReference type="PANTHER" id="PTHR43304">
    <property type="entry name" value="PHYTOCHROME-LIKE PROTEIN CPH1"/>
    <property type="match status" value="1"/>
</dbReference>
<dbReference type="Proteomes" id="UP001596460">
    <property type="component" value="Unassembled WGS sequence"/>
</dbReference>
<dbReference type="InterPro" id="IPR000014">
    <property type="entry name" value="PAS"/>
</dbReference>
<sequence length="464" mass="51195">MTSSPGEKQQVLLVDPDGSLKAHLSEALTSAGFGIRTVTSAAECVVSVKQTAIDGVISRQNLPDMDGTTLLRSIRISKPCLPVLLLSSSEESVQDDVTSAVSGAVVDDTAPGAVVSELRGLMNGNMEGLQRYKHLIEMSPAPINIFDSDGRSIWCNNAVVEIFGLDDREEFLGRSILEMIHPDDRERAQAEILSVIEEKQSVGPTRMRLRRDDGHVRYIRVSTAIGEFLGGNIGQAIAIDETSRIERERQLKVLDNWLRHNIRNKMAVIRGLAEDIQADRVDDVADSARKIQEQTDTLVQQADHERQIIRLLESDRKQTHVSVAVDDIVAQVVDDACEDYPDTNIRVPTIEPFHADAIGELDTAIRELVKNAIIHNDAEDPEVMIEVEDATRKNGVIRITDNGPGIPEIEQSYLQLDKEINELQHGSGLGLVLVYWVVRLSEGTITVTDNDPQGSIVTVKLKKD</sequence>
<comment type="caution">
    <text evidence="10">The sequence shown here is derived from an EMBL/GenBank/DDBJ whole genome shotgun (WGS) entry which is preliminary data.</text>
</comment>
<dbReference type="PANTHER" id="PTHR43304:SF1">
    <property type="entry name" value="PAC DOMAIN-CONTAINING PROTEIN"/>
    <property type="match status" value="1"/>
</dbReference>
<evidence type="ECO:0000256" key="6">
    <source>
        <dbReference type="PROSITE-ProRule" id="PRU00169"/>
    </source>
</evidence>
<dbReference type="SMART" id="SM00448">
    <property type="entry name" value="REC"/>
    <property type="match status" value="1"/>
</dbReference>
<reference evidence="10 11" key="1">
    <citation type="journal article" date="2019" name="Int. J. Syst. Evol. Microbiol.">
        <title>The Global Catalogue of Microorganisms (GCM) 10K type strain sequencing project: providing services to taxonomists for standard genome sequencing and annotation.</title>
        <authorList>
            <consortium name="The Broad Institute Genomics Platform"/>
            <consortium name="The Broad Institute Genome Sequencing Center for Infectious Disease"/>
            <person name="Wu L."/>
            <person name="Ma J."/>
        </authorList>
    </citation>
    <scope>NUCLEOTIDE SEQUENCE [LARGE SCALE GENOMIC DNA]</scope>
    <source>
        <strain evidence="10 11">DSM 26526</strain>
    </source>
</reference>
<comment type="catalytic activity">
    <reaction evidence="1">
        <text>ATP + protein L-histidine = ADP + protein N-phospho-L-histidine.</text>
        <dbReference type="EC" id="2.7.13.3"/>
    </reaction>
</comment>
<dbReference type="PROSITE" id="PS50112">
    <property type="entry name" value="PAS"/>
    <property type="match status" value="1"/>
</dbReference>
<dbReference type="InterPro" id="IPR011006">
    <property type="entry name" value="CheY-like_superfamily"/>
</dbReference>
<dbReference type="Pfam" id="PF00989">
    <property type="entry name" value="PAS"/>
    <property type="match status" value="1"/>
</dbReference>
<dbReference type="AlphaFoldDB" id="A0ABD5XJT6"/>
<dbReference type="PROSITE" id="PS50110">
    <property type="entry name" value="RESPONSE_REGULATORY"/>
    <property type="match status" value="1"/>
</dbReference>
<keyword evidence="11" id="KW-1185">Reference proteome</keyword>
<dbReference type="InterPro" id="IPR005467">
    <property type="entry name" value="His_kinase_dom"/>
</dbReference>
<keyword evidence="10" id="KW-0547">Nucleotide-binding</keyword>
<dbReference type="Gene3D" id="3.30.565.10">
    <property type="entry name" value="Histidine kinase-like ATPase, C-terminal domain"/>
    <property type="match status" value="1"/>
</dbReference>
<keyword evidence="3" id="KW-0597">Phosphoprotein</keyword>
<dbReference type="InterPro" id="IPR035965">
    <property type="entry name" value="PAS-like_dom_sf"/>
</dbReference>
<evidence type="ECO:0000256" key="2">
    <source>
        <dbReference type="ARBA" id="ARBA00012438"/>
    </source>
</evidence>
<dbReference type="SUPFAM" id="SSF55785">
    <property type="entry name" value="PYP-like sensor domain (PAS domain)"/>
    <property type="match status" value="1"/>
</dbReference>
<dbReference type="EC" id="2.7.13.3" evidence="2"/>
<proteinExistence type="predicted"/>
<feature type="domain" description="Response regulatory" evidence="8">
    <location>
        <begin position="10"/>
        <end position="122"/>
    </location>
</feature>
<evidence type="ECO:0000313" key="10">
    <source>
        <dbReference type="EMBL" id="MFC7131392.1"/>
    </source>
</evidence>
<dbReference type="InterPro" id="IPR052162">
    <property type="entry name" value="Sensor_kinase/Photoreceptor"/>
</dbReference>
<dbReference type="SUPFAM" id="SSF55874">
    <property type="entry name" value="ATPase domain of HSP90 chaperone/DNA topoisomerase II/histidine kinase"/>
    <property type="match status" value="1"/>
</dbReference>
<dbReference type="InterPro" id="IPR036890">
    <property type="entry name" value="HATPase_C_sf"/>
</dbReference>
<dbReference type="Gene3D" id="3.30.450.20">
    <property type="entry name" value="PAS domain"/>
    <property type="match status" value="1"/>
</dbReference>
<dbReference type="RefSeq" id="WP_390247502.1">
    <property type="nucleotide sequence ID" value="NZ_JBHTAB010000015.1"/>
</dbReference>
<dbReference type="GO" id="GO:0005524">
    <property type="term" value="F:ATP binding"/>
    <property type="evidence" value="ECO:0007669"/>
    <property type="project" value="UniProtKB-KW"/>
</dbReference>
<gene>
    <name evidence="10" type="ORF">ACFQI8_18720</name>
</gene>
<evidence type="ECO:0000259" key="9">
    <source>
        <dbReference type="PROSITE" id="PS50112"/>
    </source>
</evidence>
<evidence type="ECO:0000256" key="3">
    <source>
        <dbReference type="ARBA" id="ARBA00022553"/>
    </source>
</evidence>
<dbReference type="Pfam" id="PF00072">
    <property type="entry name" value="Response_reg"/>
    <property type="match status" value="1"/>
</dbReference>
<accession>A0ABD5XJT6</accession>
<dbReference type="CDD" id="cd00075">
    <property type="entry name" value="HATPase"/>
    <property type="match status" value="1"/>
</dbReference>
<dbReference type="PROSITE" id="PS50109">
    <property type="entry name" value="HIS_KIN"/>
    <property type="match status" value="1"/>
</dbReference>
<name>A0ABD5XJT6_9EURY</name>
<feature type="domain" description="Histidine kinase" evidence="7">
    <location>
        <begin position="257"/>
        <end position="464"/>
    </location>
</feature>
<keyword evidence="5" id="KW-0418">Kinase</keyword>
<dbReference type="Pfam" id="PF02518">
    <property type="entry name" value="HATPase_c"/>
    <property type="match status" value="1"/>
</dbReference>
<protein>
    <recommendedName>
        <fullName evidence="2">histidine kinase</fullName>
        <ecNumber evidence="2">2.7.13.3</ecNumber>
    </recommendedName>
</protein>
<dbReference type="InterPro" id="IPR013767">
    <property type="entry name" value="PAS_fold"/>
</dbReference>
<evidence type="ECO:0000256" key="4">
    <source>
        <dbReference type="ARBA" id="ARBA00022679"/>
    </source>
</evidence>
<dbReference type="InterPro" id="IPR003594">
    <property type="entry name" value="HATPase_dom"/>
</dbReference>
<feature type="domain" description="PAS" evidence="9">
    <location>
        <begin position="128"/>
        <end position="199"/>
    </location>
</feature>
<keyword evidence="10" id="KW-0067">ATP-binding</keyword>
<dbReference type="NCBIfam" id="TIGR00229">
    <property type="entry name" value="sensory_box"/>
    <property type="match status" value="1"/>
</dbReference>
<keyword evidence="4" id="KW-0808">Transferase</keyword>
<evidence type="ECO:0000259" key="8">
    <source>
        <dbReference type="PROSITE" id="PS50110"/>
    </source>
</evidence>
<dbReference type="Gene3D" id="3.40.50.2300">
    <property type="match status" value="1"/>
</dbReference>
<evidence type="ECO:0000259" key="7">
    <source>
        <dbReference type="PROSITE" id="PS50109"/>
    </source>
</evidence>
<dbReference type="SMART" id="SM00387">
    <property type="entry name" value="HATPase_c"/>
    <property type="match status" value="1"/>
</dbReference>
<dbReference type="SMART" id="SM00091">
    <property type="entry name" value="PAS"/>
    <property type="match status" value="1"/>
</dbReference>
<organism evidence="10 11">
    <name type="scientific">Haloferax chudinovii</name>
    <dbReference type="NCBI Taxonomy" id="1109010"/>
    <lineage>
        <taxon>Archaea</taxon>
        <taxon>Methanobacteriati</taxon>
        <taxon>Methanobacteriota</taxon>
        <taxon>Stenosarchaea group</taxon>
        <taxon>Halobacteria</taxon>
        <taxon>Halobacteriales</taxon>
        <taxon>Haloferacaceae</taxon>
        <taxon>Haloferax</taxon>
    </lineage>
</organism>
<dbReference type="InterPro" id="IPR001789">
    <property type="entry name" value="Sig_transdc_resp-reg_receiver"/>
</dbReference>